<dbReference type="EMBL" id="HBKQ01013300">
    <property type="protein sequence ID" value="CAE2223115.1"/>
    <property type="molecule type" value="Transcribed_RNA"/>
</dbReference>
<evidence type="ECO:0000259" key="11">
    <source>
        <dbReference type="PROSITE" id="PS50030"/>
    </source>
</evidence>
<evidence type="ECO:0000256" key="1">
    <source>
        <dbReference type="ARBA" id="ARBA00004167"/>
    </source>
</evidence>
<feature type="compositionally biased region" description="Low complexity" evidence="10">
    <location>
        <begin position="173"/>
        <end position="197"/>
    </location>
</feature>
<dbReference type="InterPro" id="IPR001611">
    <property type="entry name" value="Leu-rich_rpt"/>
</dbReference>
<comment type="subcellular location">
    <subcellularLocation>
        <location evidence="1">Membrane</location>
        <topology evidence="1">Single-pass membrane protein</topology>
    </subcellularLocation>
</comment>
<feature type="region of interest" description="Disordered" evidence="10">
    <location>
        <begin position="67"/>
        <end position="133"/>
    </location>
</feature>
<protein>
    <recommendedName>
        <fullName evidence="11">UBA domain-containing protein</fullName>
    </recommendedName>
</protein>
<dbReference type="InterPro" id="IPR015940">
    <property type="entry name" value="UBA"/>
</dbReference>
<dbReference type="AlphaFoldDB" id="A0A7S4IA00"/>
<evidence type="ECO:0000256" key="7">
    <source>
        <dbReference type="ARBA" id="ARBA00023136"/>
    </source>
</evidence>
<evidence type="ECO:0000256" key="5">
    <source>
        <dbReference type="ARBA" id="ARBA00022737"/>
    </source>
</evidence>
<feature type="region of interest" description="Disordered" evidence="10">
    <location>
        <begin position="1"/>
        <end position="29"/>
    </location>
</feature>
<feature type="compositionally biased region" description="Basic and acidic residues" evidence="10">
    <location>
        <begin position="300"/>
        <end position="309"/>
    </location>
</feature>
<gene>
    <name evidence="12" type="ORF">OAUR00152_LOCUS9150</name>
</gene>
<feature type="region of interest" description="Disordered" evidence="10">
    <location>
        <begin position="356"/>
        <end position="379"/>
    </location>
</feature>
<organism evidence="12">
    <name type="scientific">Odontella aurita</name>
    <dbReference type="NCBI Taxonomy" id="265563"/>
    <lineage>
        <taxon>Eukaryota</taxon>
        <taxon>Sar</taxon>
        <taxon>Stramenopiles</taxon>
        <taxon>Ochrophyta</taxon>
        <taxon>Bacillariophyta</taxon>
        <taxon>Mediophyceae</taxon>
        <taxon>Biddulphiophycidae</taxon>
        <taxon>Eupodiscales</taxon>
        <taxon>Odontellaceae</taxon>
        <taxon>Odontella</taxon>
    </lineage>
</organism>
<proteinExistence type="predicted"/>
<evidence type="ECO:0000256" key="9">
    <source>
        <dbReference type="ARBA" id="ARBA00023180"/>
    </source>
</evidence>
<feature type="region of interest" description="Disordered" evidence="10">
    <location>
        <begin position="146"/>
        <end position="330"/>
    </location>
</feature>
<keyword evidence="7" id="KW-0472">Membrane</keyword>
<keyword evidence="4" id="KW-0732">Signal</keyword>
<feature type="compositionally biased region" description="Basic and acidic residues" evidence="10">
    <location>
        <begin position="257"/>
        <end position="280"/>
    </location>
</feature>
<keyword evidence="6" id="KW-1133">Transmembrane helix</keyword>
<dbReference type="InterPro" id="IPR032675">
    <property type="entry name" value="LRR_dom_sf"/>
</dbReference>
<name>A0A7S4IA00_9STRA</name>
<evidence type="ECO:0000313" key="12">
    <source>
        <dbReference type="EMBL" id="CAE2223115.1"/>
    </source>
</evidence>
<dbReference type="SUPFAM" id="SSF52058">
    <property type="entry name" value="L domain-like"/>
    <property type="match status" value="1"/>
</dbReference>
<evidence type="ECO:0000256" key="10">
    <source>
        <dbReference type="SAM" id="MobiDB-lite"/>
    </source>
</evidence>
<dbReference type="GO" id="GO:0016020">
    <property type="term" value="C:membrane"/>
    <property type="evidence" value="ECO:0007669"/>
    <property type="project" value="UniProtKB-SubCell"/>
</dbReference>
<evidence type="ECO:0000256" key="6">
    <source>
        <dbReference type="ARBA" id="ARBA00022989"/>
    </source>
</evidence>
<keyword evidence="3" id="KW-0812">Transmembrane</keyword>
<feature type="compositionally biased region" description="Low complexity" evidence="10">
    <location>
        <begin position="100"/>
        <end position="112"/>
    </location>
</feature>
<evidence type="ECO:0000256" key="4">
    <source>
        <dbReference type="ARBA" id="ARBA00022729"/>
    </source>
</evidence>
<accession>A0A7S4IA00</accession>
<feature type="compositionally biased region" description="Acidic residues" evidence="10">
    <location>
        <begin position="74"/>
        <end position="85"/>
    </location>
</feature>
<evidence type="ECO:0000256" key="8">
    <source>
        <dbReference type="ARBA" id="ARBA00023170"/>
    </source>
</evidence>
<feature type="compositionally biased region" description="Polar residues" evidence="10">
    <location>
        <begin position="158"/>
        <end position="167"/>
    </location>
</feature>
<evidence type="ECO:0000256" key="2">
    <source>
        <dbReference type="ARBA" id="ARBA00022614"/>
    </source>
</evidence>
<keyword evidence="8" id="KW-0675">Receptor</keyword>
<keyword evidence="2" id="KW-0433">Leucine-rich repeat</keyword>
<dbReference type="PROSITE" id="PS50030">
    <property type="entry name" value="UBA"/>
    <property type="match status" value="1"/>
</dbReference>
<keyword evidence="9" id="KW-0325">Glycoprotein</keyword>
<dbReference type="PANTHER" id="PTHR27000">
    <property type="entry name" value="LEUCINE-RICH REPEAT RECEPTOR-LIKE PROTEIN KINASE FAMILY PROTEIN-RELATED"/>
    <property type="match status" value="1"/>
</dbReference>
<sequence>MTNMSFSDDAAGRESIPCSRTGESDDEGEQLSILISLGFSPSMSRLGLEAAERRGGTVAAAVEWMINRQRLEREADEAEDEDEDERGSFADELPSRSSRRSGSSEEPPFGGSCVNGESDRRSAGDRSLLARGGEGAKALDELACIGERSGPYGGSRAGSVSTPQGQAGSMERSGSPSSKYSSSDGGGTSKSSKVAAARVEEAAAHEPMALESSVAKEDQRVQSPKKISSRGEGEKATAVVSKRRYDANSHTASSVGRTRDGRIKDDGFDEMTEPRREDCRNAGWCDPKSSAAPVSAKGGDYGKDARARPETVAATDPHSTAGGAGRVEGATRPFASRSAFSGFDAEFGTRGAYRVSGPTGDVNGGDDDNGEGTISASGFDAEFGTRGAYRVSGPTGDVNGGDDDNGEGTISASLSMGVDYTPGVSTPLPAVAVPDAGRRALDHHRRDDDDRMLQRMIQNAPLVRGQALPKSADDPNQNDGDGCAGRRKRTLAAVLVSCLIVCVVAVPLALLLPEKETPAPPSPDADKGEVMIETLPTLPQSTVNATNMTATSTTTTTTSAAVNVSERFRAIERVLFPNNDTASWSNSSSAFRDPSPPRFRAIQWLADEDNATIPLQDIERLKQRYALAAIYFSSSGSDGWSLGLKFLSGQHECDWWDQVCDPSVEGSCHFFFGALRGVRCNSRDRVMDLRLGALGLQGTLPAYEISLLSDLQTLSLGENNMTGPLNEEAFRNLGKLSILDLHNNFFTGTLPALNKLYYLQALYLWSNLLTGTVGDTFPPYIAEMPMYDNLLTGSLPESLGKLEYASFVSFGSNMLLGTLPSAIRDMWSLKVFEAMGNQLTGTIPTFLGDIPNIIALGLGHNKFNGTIPPQIFRPPTLLGVSVEGNDLTGTIPLIESPSFLGLSAHSNRLEGTVPASLGNCSNLMFLDLANNNIEGMLPESFQNLENLYWLSLMENNMSGDLNAFCGIATIPPLADCKAPDEEVTCDCCWCCRDGEECGMYIDVVTMIWKCLYGDRSDCPIWGFM</sequence>
<dbReference type="Gene3D" id="3.80.10.10">
    <property type="entry name" value="Ribonuclease Inhibitor"/>
    <property type="match status" value="3"/>
</dbReference>
<reference evidence="12" key="1">
    <citation type="submission" date="2021-01" db="EMBL/GenBank/DDBJ databases">
        <authorList>
            <person name="Corre E."/>
            <person name="Pelletier E."/>
            <person name="Niang G."/>
            <person name="Scheremetjew M."/>
            <person name="Finn R."/>
            <person name="Kale V."/>
            <person name="Holt S."/>
            <person name="Cochrane G."/>
            <person name="Meng A."/>
            <person name="Brown T."/>
            <person name="Cohen L."/>
        </authorList>
    </citation>
    <scope>NUCLEOTIDE SEQUENCE</scope>
    <source>
        <strain evidence="12">Isolate 1302-5</strain>
    </source>
</reference>
<feature type="domain" description="UBA" evidence="11">
    <location>
        <begin position="23"/>
        <end position="68"/>
    </location>
</feature>
<dbReference type="Pfam" id="PF13855">
    <property type="entry name" value="LRR_8"/>
    <property type="match status" value="1"/>
</dbReference>
<dbReference type="PANTHER" id="PTHR27000:SF642">
    <property type="entry name" value="INACTIVE LEUCINE-RICH REPEAT RECEPTOR KINASE XIAO-RELATED"/>
    <property type="match status" value="1"/>
</dbReference>
<keyword evidence="5" id="KW-0677">Repeat</keyword>
<evidence type="ECO:0000256" key="3">
    <source>
        <dbReference type="ARBA" id="ARBA00022692"/>
    </source>
</evidence>